<dbReference type="HOGENOM" id="CLU_1742638_0_0_1"/>
<dbReference type="EMBL" id="CAQQ02157573">
    <property type="status" value="NOT_ANNOTATED_CDS"/>
    <property type="molecule type" value="Genomic_DNA"/>
</dbReference>
<dbReference type="EMBL" id="CAQQ02157575">
    <property type="status" value="NOT_ANNOTATED_CDS"/>
    <property type="molecule type" value="Genomic_DNA"/>
</dbReference>
<dbReference type="EMBL" id="CAQQ02157574">
    <property type="status" value="NOT_ANNOTATED_CDS"/>
    <property type="molecule type" value="Genomic_DNA"/>
</dbReference>
<dbReference type="Proteomes" id="UP000015102">
    <property type="component" value="Unassembled WGS sequence"/>
</dbReference>
<dbReference type="AlphaFoldDB" id="T1GWD5"/>
<organism evidence="2 3">
    <name type="scientific">Megaselia scalaris</name>
    <name type="common">Humpbacked fly</name>
    <name type="synonym">Phora scalaris</name>
    <dbReference type="NCBI Taxonomy" id="36166"/>
    <lineage>
        <taxon>Eukaryota</taxon>
        <taxon>Metazoa</taxon>
        <taxon>Ecdysozoa</taxon>
        <taxon>Arthropoda</taxon>
        <taxon>Hexapoda</taxon>
        <taxon>Insecta</taxon>
        <taxon>Pterygota</taxon>
        <taxon>Neoptera</taxon>
        <taxon>Endopterygota</taxon>
        <taxon>Diptera</taxon>
        <taxon>Brachycera</taxon>
        <taxon>Muscomorpha</taxon>
        <taxon>Platypezoidea</taxon>
        <taxon>Phoridae</taxon>
        <taxon>Megaseliini</taxon>
        <taxon>Megaselia</taxon>
    </lineage>
</organism>
<keyword evidence="3" id="KW-1185">Reference proteome</keyword>
<reference evidence="3" key="1">
    <citation type="submission" date="2013-02" db="EMBL/GenBank/DDBJ databases">
        <authorList>
            <person name="Hughes D."/>
        </authorList>
    </citation>
    <scope>NUCLEOTIDE SEQUENCE</scope>
    <source>
        <strain>Durham</strain>
        <strain evidence="3">NC isolate 2 -- Noor lab</strain>
    </source>
</reference>
<accession>T1GWD5</accession>
<feature type="region of interest" description="Disordered" evidence="1">
    <location>
        <begin position="13"/>
        <end position="33"/>
    </location>
</feature>
<dbReference type="EMBL" id="CAQQ02157572">
    <property type="status" value="NOT_ANNOTATED_CDS"/>
    <property type="molecule type" value="Genomic_DNA"/>
</dbReference>
<evidence type="ECO:0000256" key="1">
    <source>
        <dbReference type="SAM" id="MobiDB-lite"/>
    </source>
</evidence>
<sequence>MFGDLQQTLIKINNNNRYNNNNNRNNNNNFSRNDNFLKEQIRNISLNNRNANNNNFTVTSQLSLTSPSAQLAEAQNILARSNITKNDMGTIAGTLMALLRESAPVPHGPKYDMDVQKEIHAIQKKPLFYKQSKTGCGGEVISSDGSTNTL</sequence>
<proteinExistence type="predicted"/>
<reference evidence="2" key="2">
    <citation type="submission" date="2015-06" db="UniProtKB">
        <authorList>
            <consortium name="EnsemblMetazoa"/>
        </authorList>
    </citation>
    <scope>IDENTIFICATION</scope>
</reference>
<evidence type="ECO:0000313" key="2">
    <source>
        <dbReference type="EnsemblMetazoa" id="MESCA008108-PA"/>
    </source>
</evidence>
<name>T1GWD5_MEGSC</name>
<protein>
    <submittedName>
        <fullName evidence="2">Uncharacterized protein</fullName>
    </submittedName>
</protein>
<evidence type="ECO:0000313" key="3">
    <source>
        <dbReference type="Proteomes" id="UP000015102"/>
    </source>
</evidence>
<dbReference type="EnsemblMetazoa" id="MESCA008108-RA">
    <property type="protein sequence ID" value="MESCA008108-PA"/>
    <property type="gene ID" value="MESCA008108"/>
</dbReference>